<dbReference type="InterPro" id="IPR013154">
    <property type="entry name" value="ADH-like_N"/>
</dbReference>
<gene>
    <name evidence="2" type="ORF">ACHKAR_05945</name>
</gene>
<dbReference type="Gene3D" id="3.40.50.720">
    <property type="entry name" value="NAD(P)-binding Rossmann-like Domain"/>
    <property type="match status" value="1"/>
</dbReference>
<dbReference type="SUPFAM" id="SSF50129">
    <property type="entry name" value="GroES-like"/>
    <property type="match status" value="1"/>
</dbReference>
<dbReference type="Pfam" id="PF00107">
    <property type="entry name" value="ADH_zinc_N"/>
    <property type="match status" value="1"/>
</dbReference>
<keyword evidence="2" id="KW-0560">Oxidoreductase</keyword>
<dbReference type="Proteomes" id="UP001610063">
    <property type="component" value="Unassembled WGS sequence"/>
</dbReference>
<dbReference type="InterPro" id="IPR036291">
    <property type="entry name" value="NAD(P)-bd_dom_sf"/>
</dbReference>
<comment type="caution">
    <text evidence="2">The sequence shown here is derived from an EMBL/GenBank/DDBJ whole genome shotgun (WGS) entry which is preliminary data.</text>
</comment>
<dbReference type="PROSITE" id="PS01162">
    <property type="entry name" value="QOR_ZETA_CRYSTAL"/>
    <property type="match status" value="1"/>
</dbReference>
<evidence type="ECO:0000313" key="2">
    <source>
        <dbReference type="EMBL" id="MFH6982969.1"/>
    </source>
</evidence>
<organism evidence="2 3">
    <name type="scientific">Marinoscillum luteum</name>
    <dbReference type="NCBI Taxonomy" id="861051"/>
    <lineage>
        <taxon>Bacteria</taxon>
        <taxon>Pseudomonadati</taxon>
        <taxon>Bacteroidota</taxon>
        <taxon>Cytophagia</taxon>
        <taxon>Cytophagales</taxon>
        <taxon>Reichenbachiellaceae</taxon>
        <taxon>Marinoscillum</taxon>
    </lineage>
</organism>
<dbReference type="EMBL" id="JBIPKE010000013">
    <property type="protein sequence ID" value="MFH6982969.1"/>
    <property type="molecule type" value="Genomic_DNA"/>
</dbReference>
<dbReference type="EC" id="1.-.-.-" evidence="2"/>
<dbReference type="RefSeq" id="WP_395416575.1">
    <property type="nucleotide sequence ID" value="NZ_JBIPKE010000013.1"/>
</dbReference>
<dbReference type="InterPro" id="IPR002364">
    <property type="entry name" value="Quin_OxRdtase/zeta-crystal_CS"/>
</dbReference>
<proteinExistence type="predicted"/>
<dbReference type="InterPro" id="IPR051397">
    <property type="entry name" value="Zn-ADH-like_protein"/>
</dbReference>
<feature type="domain" description="Enoyl reductase (ER)" evidence="1">
    <location>
        <begin position="14"/>
        <end position="320"/>
    </location>
</feature>
<protein>
    <submittedName>
        <fullName evidence="2">NADPH:quinone oxidoreductase family protein</fullName>
        <ecNumber evidence="2">1.-.-.-</ecNumber>
    </submittedName>
</protein>
<dbReference type="GO" id="GO:0016491">
    <property type="term" value="F:oxidoreductase activity"/>
    <property type="evidence" value="ECO:0007669"/>
    <property type="project" value="UniProtKB-KW"/>
</dbReference>
<keyword evidence="3" id="KW-1185">Reference proteome</keyword>
<dbReference type="PANTHER" id="PTHR43677">
    <property type="entry name" value="SHORT-CHAIN DEHYDROGENASE/REDUCTASE"/>
    <property type="match status" value="1"/>
</dbReference>
<dbReference type="InterPro" id="IPR020843">
    <property type="entry name" value="ER"/>
</dbReference>
<dbReference type="Gene3D" id="3.90.180.10">
    <property type="entry name" value="Medium-chain alcohol dehydrogenases, catalytic domain"/>
    <property type="match status" value="1"/>
</dbReference>
<dbReference type="SMART" id="SM00829">
    <property type="entry name" value="PKS_ER"/>
    <property type="match status" value="1"/>
</dbReference>
<dbReference type="CDD" id="cd08241">
    <property type="entry name" value="QOR1"/>
    <property type="match status" value="1"/>
</dbReference>
<dbReference type="InterPro" id="IPR011032">
    <property type="entry name" value="GroES-like_sf"/>
</dbReference>
<name>A0ABW7N8F6_9BACT</name>
<evidence type="ECO:0000259" key="1">
    <source>
        <dbReference type="SMART" id="SM00829"/>
    </source>
</evidence>
<reference evidence="2 3" key="1">
    <citation type="journal article" date="2013" name="Int. J. Syst. Evol. Microbiol.">
        <title>Marinoscillum luteum sp. nov., isolated from marine sediment.</title>
        <authorList>
            <person name="Cha I.T."/>
            <person name="Park S.J."/>
            <person name="Kim S.J."/>
            <person name="Kim J.G."/>
            <person name="Jung M.Y."/>
            <person name="Shin K.S."/>
            <person name="Kwon K.K."/>
            <person name="Yang S.H."/>
            <person name="Seo Y.S."/>
            <person name="Rhee S.K."/>
        </authorList>
    </citation>
    <scope>NUCLEOTIDE SEQUENCE [LARGE SCALE GENOMIC DNA]</scope>
    <source>
        <strain evidence="2 3">KCTC 23939</strain>
    </source>
</reference>
<sequence length="322" mass="34670">MITKSILVNQFSASLDLTFTETDFPRFAQDEVLIKTAFCGVNFPDLLIAQGKYQFRPDLPFSPGQEVSGEVVAVGTWVDHVQVGDRVMASMGWGGFTELAVAKGSNTYLIPPEVSLKDASAILESYATALYALKDRAMMKPGETLLVLGASGGTGTAAVQLGRVFGSKVIAVASTEEKRAFCLQNGAHEVASPGEELKEQIKQLGGADVIFDSVGGAQSEAVFRTLKPGGRHLVVGFASGEVPSIPFNLPLLKSASIVGVFWGAFWRNAPEDNRRNVLMLLRWFAEGKLSINVTKTYPLADAKKALEDLMNRRVSGKIVLEV</sequence>
<dbReference type="Pfam" id="PF08240">
    <property type="entry name" value="ADH_N"/>
    <property type="match status" value="1"/>
</dbReference>
<evidence type="ECO:0000313" key="3">
    <source>
        <dbReference type="Proteomes" id="UP001610063"/>
    </source>
</evidence>
<dbReference type="SUPFAM" id="SSF51735">
    <property type="entry name" value="NAD(P)-binding Rossmann-fold domains"/>
    <property type="match status" value="1"/>
</dbReference>
<accession>A0ABW7N8F6</accession>
<dbReference type="InterPro" id="IPR013149">
    <property type="entry name" value="ADH-like_C"/>
</dbReference>
<dbReference type="PANTHER" id="PTHR43677:SF4">
    <property type="entry name" value="QUINONE OXIDOREDUCTASE-LIKE PROTEIN 2"/>
    <property type="match status" value="1"/>
</dbReference>